<evidence type="ECO:0000256" key="2">
    <source>
        <dbReference type="ARBA" id="ARBA00025783"/>
    </source>
</evidence>
<dbReference type="SUPFAM" id="SSF53335">
    <property type="entry name" value="S-adenosyl-L-methionine-dependent methyltransferases"/>
    <property type="match status" value="1"/>
</dbReference>
<sequence>MKFSIDESPAIKALGPLFKLTEVRLWDEGSSGGLDYERDDLANIHGFGLLPEDVEEANKMNDLGLPLSFHTNKKRYGTNNRKRRGTRKNNQQSPTEIDNIFFDSIKLSEEESESPAILLDTSQMLDQNEIFNHDNVEDVEVLENPNSVDWITCWDDFYMRVYFYNVKTEESKWNPPKGLEHLLVFHIADEPSNSIVELGEMINDQFPEECINDSQSLSQEFEEISENLLCADNVSSTNSTKRKKKTNSRRKLSISSEDSQGVLQEVTPIISKYWCQRYRLFSRFDDGIKMDEEGWFSVTPEILAKHHAFRCGSGSIVDFFTGVGGNAIQFAQRSKHVIAVDIDPNKIEYAQHNAAIYGVDDHIDFVRGDSFSLAPKLKVRNDQFVGKMNYYYFNLFICVDIQYLLQANTVFMSPPWGGPDYSKVKKFDINSMLRPEDGQFLFDVGMGIAPKIVMFLPRNVDVDQLAELSLSASPPWSLEVSFKFFCYILNYMFTA</sequence>
<dbReference type="CDD" id="cd00201">
    <property type="entry name" value="WW"/>
    <property type="match status" value="1"/>
</dbReference>
<dbReference type="InterPro" id="IPR001202">
    <property type="entry name" value="WW_dom"/>
</dbReference>
<evidence type="ECO:0000256" key="1">
    <source>
        <dbReference type="ARBA" id="ARBA00018517"/>
    </source>
</evidence>
<comment type="catalytic activity">
    <reaction evidence="6">
        <text>a 5'-end (N(7)-methyl 5'-triphosphoguanosine)-ribonucleoside in snRNA + S-adenosyl-L-methionine = a 5'-end (N(2),N(7)-dimethyl 5'-triphosphoguanosine)-ribonucleoside in snRNA + S-adenosyl-L-homocysteine + H(+)</text>
        <dbReference type="Rhea" id="RHEA:78471"/>
        <dbReference type="Rhea" id="RHEA-COMP:19085"/>
        <dbReference type="Rhea" id="RHEA-COMP:19087"/>
        <dbReference type="ChEBI" id="CHEBI:15378"/>
        <dbReference type="ChEBI" id="CHEBI:57856"/>
        <dbReference type="ChEBI" id="CHEBI:59789"/>
        <dbReference type="ChEBI" id="CHEBI:156461"/>
        <dbReference type="ChEBI" id="CHEBI:172880"/>
    </reaction>
    <physiologicalReaction direction="left-to-right" evidence="6">
        <dbReference type="Rhea" id="RHEA:78472"/>
    </physiologicalReaction>
</comment>
<comment type="catalytic activity">
    <reaction evidence="3">
        <text>a 5'-end (N(2),N(7)-dimethyl 5'-triphosphoguanosine)-ribonucleoside in snoRNA + S-adenosyl-L-methionine = a 5'-end (N(2),N(2),N(7)-trimethyl 5'-triphosphoguanosine)-ribonucleoside in snoRNA + S-adenosyl-L-homocysteine + H(+)</text>
        <dbReference type="Rhea" id="RHEA:78507"/>
        <dbReference type="Rhea" id="RHEA-COMP:19088"/>
        <dbReference type="Rhea" id="RHEA-COMP:19090"/>
        <dbReference type="ChEBI" id="CHEBI:15378"/>
        <dbReference type="ChEBI" id="CHEBI:57856"/>
        <dbReference type="ChEBI" id="CHEBI:59789"/>
        <dbReference type="ChEBI" id="CHEBI:167623"/>
        <dbReference type="ChEBI" id="CHEBI:172880"/>
    </reaction>
    <physiologicalReaction direction="left-to-right" evidence="3">
        <dbReference type="Rhea" id="RHEA:78508"/>
    </physiologicalReaction>
</comment>
<evidence type="ECO:0000259" key="9">
    <source>
        <dbReference type="PROSITE" id="PS50020"/>
    </source>
</evidence>
<dbReference type="Gene3D" id="2.20.70.10">
    <property type="match status" value="1"/>
</dbReference>
<protein>
    <recommendedName>
        <fullName evidence="1">Trimethylguanosine synthase</fullName>
    </recommendedName>
    <alternativeName>
        <fullName evidence="7">Cap-specific guanine-N(2) methyltransferase</fullName>
    </alternativeName>
</protein>
<proteinExistence type="inferred from homology"/>
<dbReference type="EMBL" id="JBJXBP010000003">
    <property type="protein sequence ID" value="KAL3840405.1"/>
    <property type="molecule type" value="Genomic_DNA"/>
</dbReference>
<feature type="compositionally biased region" description="Basic residues" evidence="8">
    <location>
        <begin position="71"/>
        <end position="87"/>
    </location>
</feature>
<evidence type="ECO:0000256" key="8">
    <source>
        <dbReference type="SAM" id="MobiDB-lite"/>
    </source>
</evidence>
<comment type="similarity">
    <text evidence="2">Belongs to the methyltransferase superfamily. Trimethylguanosine synthase family.</text>
</comment>
<evidence type="ECO:0000256" key="5">
    <source>
        <dbReference type="ARBA" id="ARBA00048763"/>
    </source>
</evidence>
<comment type="catalytic activity">
    <reaction evidence="5">
        <text>a 5'-end (N(2),N(7)-dimethyl 5'-triphosphoguanosine)-ribonucleoside in snRNA + S-adenosyl-L-methionine = a 5'-end (N(2),N(2),N(7)-trimethyl 5'-triphosphoguanosine)-ribonucleoside in snRNA + S-adenosyl-L-homocysteine + H(+)</text>
        <dbReference type="Rhea" id="RHEA:78479"/>
        <dbReference type="Rhea" id="RHEA-COMP:19087"/>
        <dbReference type="Rhea" id="RHEA-COMP:19089"/>
        <dbReference type="ChEBI" id="CHEBI:15378"/>
        <dbReference type="ChEBI" id="CHEBI:57856"/>
        <dbReference type="ChEBI" id="CHEBI:59789"/>
        <dbReference type="ChEBI" id="CHEBI:167623"/>
        <dbReference type="ChEBI" id="CHEBI:172880"/>
    </reaction>
    <physiologicalReaction direction="left-to-right" evidence="5">
        <dbReference type="Rhea" id="RHEA:78480"/>
    </physiologicalReaction>
</comment>
<reference evidence="10 11" key="1">
    <citation type="submission" date="2024-12" db="EMBL/GenBank/DDBJ databases">
        <title>The unique morphological basis and parallel evolutionary history of personate flowers in Penstemon.</title>
        <authorList>
            <person name="Depatie T.H."/>
            <person name="Wessinger C.A."/>
        </authorList>
    </citation>
    <scope>NUCLEOTIDE SEQUENCE [LARGE SCALE GENOMIC DNA]</scope>
    <source>
        <strain evidence="10">WTNN_2</strain>
        <tissue evidence="10">Leaf</tissue>
    </source>
</reference>
<evidence type="ECO:0000256" key="3">
    <source>
        <dbReference type="ARBA" id="ARBA00047418"/>
    </source>
</evidence>
<evidence type="ECO:0000313" key="10">
    <source>
        <dbReference type="EMBL" id="KAL3840405.1"/>
    </source>
</evidence>
<keyword evidence="11" id="KW-1185">Reference proteome</keyword>
<comment type="caution">
    <text evidence="10">The sequence shown here is derived from an EMBL/GenBank/DDBJ whole genome shotgun (WGS) entry which is preliminary data.</text>
</comment>
<dbReference type="InterPro" id="IPR036020">
    <property type="entry name" value="WW_dom_sf"/>
</dbReference>
<name>A0ABD3TUD5_9LAMI</name>
<gene>
    <name evidence="10" type="ORF">ACJIZ3_024996</name>
</gene>
<dbReference type="Proteomes" id="UP001634393">
    <property type="component" value="Unassembled WGS sequence"/>
</dbReference>
<feature type="domain" description="WW" evidence="9">
    <location>
        <begin position="144"/>
        <end position="178"/>
    </location>
</feature>
<dbReference type="PROSITE" id="PS50020">
    <property type="entry name" value="WW_DOMAIN_2"/>
    <property type="match status" value="1"/>
</dbReference>
<dbReference type="SUPFAM" id="SSF51045">
    <property type="entry name" value="WW domain"/>
    <property type="match status" value="1"/>
</dbReference>
<evidence type="ECO:0000256" key="4">
    <source>
        <dbReference type="ARBA" id="ARBA00048740"/>
    </source>
</evidence>
<comment type="catalytic activity">
    <reaction evidence="4">
        <text>a 5'-end (N(7)-methyl 5'-triphosphoguanosine)-ribonucleoside in snoRNA + S-adenosyl-L-methionine = a 5'-end (N(2),N(7)-dimethyl 5'-triphosphoguanosine)-ribonucleoside in snoRNA + S-adenosyl-L-homocysteine + H(+)</text>
        <dbReference type="Rhea" id="RHEA:78475"/>
        <dbReference type="Rhea" id="RHEA-COMP:19086"/>
        <dbReference type="Rhea" id="RHEA-COMP:19088"/>
        <dbReference type="ChEBI" id="CHEBI:15378"/>
        <dbReference type="ChEBI" id="CHEBI:57856"/>
        <dbReference type="ChEBI" id="CHEBI:59789"/>
        <dbReference type="ChEBI" id="CHEBI:156461"/>
        <dbReference type="ChEBI" id="CHEBI:172880"/>
    </reaction>
    <physiologicalReaction direction="left-to-right" evidence="4">
        <dbReference type="Rhea" id="RHEA:78476"/>
    </physiologicalReaction>
</comment>
<feature type="region of interest" description="Disordered" evidence="8">
    <location>
        <begin position="71"/>
        <end position="93"/>
    </location>
</feature>
<dbReference type="CDD" id="cd02440">
    <property type="entry name" value="AdoMet_MTases"/>
    <property type="match status" value="1"/>
</dbReference>
<evidence type="ECO:0000256" key="6">
    <source>
        <dbReference type="ARBA" id="ARBA00049075"/>
    </source>
</evidence>
<dbReference type="InterPro" id="IPR029063">
    <property type="entry name" value="SAM-dependent_MTases_sf"/>
</dbReference>
<dbReference type="PANTHER" id="PTHR14741:SF32">
    <property type="entry name" value="TRIMETHYLGUANOSINE SYNTHASE"/>
    <property type="match status" value="1"/>
</dbReference>
<evidence type="ECO:0000313" key="11">
    <source>
        <dbReference type="Proteomes" id="UP001634393"/>
    </source>
</evidence>
<dbReference type="InterPro" id="IPR019012">
    <property type="entry name" value="RNA_cap_Gua-N2-MeTrfase"/>
</dbReference>
<organism evidence="10 11">
    <name type="scientific">Penstemon smallii</name>
    <dbReference type="NCBI Taxonomy" id="265156"/>
    <lineage>
        <taxon>Eukaryota</taxon>
        <taxon>Viridiplantae</taxon>
        <taxon>Streptophyta</taxon>
        <taxon>Embryophyta</taxon>
        <taxon>Tracheophyta</taxon>
        <taxon>Spermatophyta</taxon>
        <taxon>Magnoliopsida</taxon>
        <taxon>eudicotyledons</taxon>
        <taxon>Gunneridae</taxon>
        <taxon>Pentapetalae</taxon>
        <taxon>asterids</taxon>
        <taxon>lamiids</taxon>
        <taxon>Lamiales</taxon>
        <taxon>Plantaginaceae</taxon>
        <taxon>Cheloneae</taxon>
        <taxon>Penstemon</taxon>
    </lineage>
</organism>
<dbReference type="PANTHER" id="PTHR14741">
    <property type="entry name" value="S-ADENOSYLMETHIONINE-DEPENDENT METHYLTRANSFERASE RELATED"/>
    <property type="match status" value="1"/>
</dbReference>
<dbReference type="Gene3D" id="3.40.50.150">
    <property type="entry name" value="Vaccinia Virus protein VP39"/>
    <property type="match status" value="1"/>
</dbReference>
<evidence type="ECO:0000256" key="7">
    <source>
        <dbReference type="ARBA" id="ARBA00049790"/>
    </source>
</evidence>
<accession>A0ABD3TUD5</accession>
<dbReference type="AlphaFoldDB" id="A0ABD3TUD5"/>
<dbReference type="Pfam" id="PF09445">
    <property type="entry name" value="Methyltransf_15"/>
    <property type="match status" value="1"/>
</dbReference>